<reference evidence="2 3" key="1">
    <citation type="submission" date="2011-04" db="EMBL/GenBank/DDBJ databases">
        <title>Complete sequence of Pseudomonas fulva 12-X.</title>
        <authorList>
            <consortium name="US DOE Joint Genome Institute"/>
            <person name="Lucas S."/>
            <person name="Han J."/>
            <person name="Lapidus A."/>
            <person name="Cheng J.-F."/>
            <person name="Goodwin L."/>
            <person name="Pitluck S."/>
            <person name="Peters L."/>
            <person name="Mikhailova N."/>
            <person name="Pagani I."/>
            <person name="Davenport K."/>
            <person name="Han C."/>
            <person name="Tapia R."/>
            <person name="Land M."/>
            <person name="Hauser L."/>
            <person name="Kyrpides N."/>
            <person name="Ivanova N."/>
            <person name="Pagani I."/>
            <person name="Lcollab F.I."/>
            <person name="Woyke T."/>
        </authorList>
    </citation>
    <scope>NUCLEOTIDE SEQUENCE [LARGE SCALE GENOMIC DNA]</scope>
    <source>
        <strain evidence="3">12-X</strain>
    </source>
</reference>
<dbReference type="InterPro" id="IPR016181">
    <property type="entry name" value="Acyl_CoA_acyltransferase"/>
</dbReference>
<dbReference type="STRING" id="743720.Psefu_2161"/>
<dbReference type="OrthoDB" id="7852312at2"/>
<dbReference type="PANTHER" id="PTHR43792:SF1">
    <property type="entry name" value="N-ACETYLTRANSFERASE DOMAIN-CONTAINING PROTEIN"/>
    <property type="match status" value="1"/>
</dbReference>
<dbReference type="Gene3D" id="3.40.630.30">
    <property type="match status" value="1"/>
</dbReference>
<dbReference type="InterPro" id="IPR051531">
    <property type="entry name" value="N-acetyltransferase"/>
</dbReference>
<dbReference type="InterPro" id="IPR000182">
    <property type="entry name" value="GNAT_dom"/>
</dbReference>
<dbReference type="AlphaFoldDB" id="F6AAS8"/>
<dbReference type="eggNOG" id="COG1670">
    <property type="taxonomic scope" value="Bacteria"/>
</dbReference>
<keyword evidence="2" id="KW-0808">Transferase</keyword>
<dbReference type="RefSeq" id="WP_013791261.1">
    <property type="nucleotide sequence ID" value="NC_015556.1"/>
</dbReference>
<dbReference type="HOGENOM" id="CLU_013985_3_1_6"/>
<evidence type="ECO:0000259" key="1">
    <source>
        <dbReference type="PROSITE" id="PS51186"/>
    </source>
</evidence>
<dbReference type="Pfam" id="PF13302">
    <property type="entry name" value="Acetyltransf_3"/>
    <property type="match status" value="1"/>
</dbReference>
<proteinExistence type="predicted"/>
<dbReference type="SUPFAM" id="SSF55729">
    <property type="entry name" value="Acyl-CoA N-acyltransferases (Nat)"/>
    <property type="match status" value="1"/>
</dbReference>
<organism evidence="2 3">
    <name type="scientific">Pseudomonas fulva (strain 12-X)</name>
    <dbReference type="NCBI Taxonomy" id="743720"/>
    <lineage>
        <taxon>Bacteria</taxon>
        <taxon>Pseudomonadati</taxon>
        <taxon>Pseudomonadota</taxon>
        <taxon>Gammaproteobacteria</taxon>
        <taxon>Pseudomonadales</taxon>
        <taxon>Pseudomonadaceae</taxon>
        <taxon>Pseudomonas</taxon>
    </lineage>
</organism>
<dbReference type="KEGG" id="pfv:Psefu_2161"/>
<dbReference type="PANTHER" id="PTHR43792">
    <property type="entry name" value="GNAT FAMILY, PUTATIVE (AFU_ORTHOLOGUE AFUA_3G00765)-RELATED-RELATED"/>
    <property type="match status" value="1"/>
</dbReference>
<dbReference type="CDD" id="cd04301">
    <property type="entry name" value="NAT_SF"/>
    <property type="match status" value="1"/>
</dbReference>
<sequence>MELSSKRLHLRQVTTSEWPLFLALHVTPELIRYICSTPTESEIREKFESRLPQWSPDSKHWLCLAIFEAHSNNPVGVTGLKLESENSSTAEVGYMLLERFQGKGYGSESLQTVMTFARDVLGVHTLKGVVTEGNSASCRMLEKCGFVLKQRKPDACIINGQLFADLIYRCDLACSGDRFD</sequence>
<protein>
    <submittedName>
        <fullName evidence="2">GCN5-related N-acetyltransferase</fullName>
    </submittedName>
</protein>
<gene>
    <name evidence="2" type="ordered locus">Psefu_2161</name>
</gene>
<evidence type="ECO:0000313" key="3">
    <source>
        <dbReference type="Proteomes" id="UP000000686"/>
    </source>
</evidence>
<keyword evidence="3" id="KW-1185">Reference proteome</keyword>
<name>F6AAS8_PSEF1</name>
<dbReference type="GO" id="GO:0016747">
    <property type="term" value="F:acyltransferase activity, transferring groups other than amino-acyl groups"/>
    <property type="evidence" value="ECO:0007669"/>
    <property type="project" value="InterPro"/>
</dbReference>
<dbReference type="EMBL" id="CP002727">
    <property type="protein sequence ID" value="AEF22131.1"/>
    <property type="molecule type" value="Genomic_DNA"/>
</dbReference>
<evidence type="ECO:0000313" key="2">
    <source>
        <dbReference type="EMBL" id="AEF22131.1"/>
    </source>
</evidence>
<dbReference type="Proteomes" id="UP000000686">
    <property type="component" value="Chromosome"/>
</dbReference>
<accession>F6AAS8</accession>
<feature type="domain" description="N-acetyltransferase" evidence="1">
    <location>
        <begin position="8"/>
        <end position="173"/>
    </location>
</feature>
<dbReference type="PROSITE" id="PS51186">
    <property type="entry name" value="GNAT"/>
    <property type="match status" value="1"/>
</dbReference>